<feature type="domain" description="SH3b" evidence="2">
    <location>
        <begin position="23"/>
        <end position="100"/>
    </location>
</feature>
<keyword evidence="1" id="KW-0732">Signal</keyword>
<dbReference type="AlphaFoldDB" id="A0A8H3L3X1"/>
<sequence>MSKILLILVALIAATLITFADGSFTFPVTGNTVNVRTGPSTSFPVIGVVHKGDIISVVCQSLGENVYGDPYWNKLDNDGFITDYYVKTGYPSANYIQKISLHLSLCTFLCTGLC</sequence>
<organism evidence="3 4">
    <name type="scientific">Rhizophagus clarus</name>
    <dbReference type="NCBI Taxonomy" id="94130"/>
    <lineage>
        <taxon>Eukaryota</taxon>
        <taxon>Fungi</taxon>
        <taxon>Fungi incertae sedis</taxon>
        <taxon>Mucoromycota</taxon>
        <taxon>Glomeromycotina</taxon>
        <taxon>Glomeromycetes</taxon>
        <taxon>Glomerales</taxon>
        <taxon>Glomeraceae</taxon>
        <taxon>Rhizophagus</taxon>
    </lineage>
</organism>
<dbReference type="OrthoDB" id="2251794at2759"/>
<dbReference type="InterPro" id="IPR003646">
    <property type="entry name" value="SH3-like_bac-type"/>
</dbReference>
<dbReference type="SMART" id="SM00287">
    <property type="entry name" value="SH3b"/>
    <property type="match status" value="1"/>
</dbReference>
<reference evidence="3" key="1">
    <citation type="submission" date="2019-10" db="EMBL/GenBank/DDBJ databases">
        <title>Conservation and host-specific expression of non-tandemly repeated heterogenous ribosome RNA gene in arbuscular mycorrhizal fungi.</title>
        <authorList>
            <person name="Maeda T."/>
            <person name="Kobayashi Y."/>
            <person name="Nakagawa T."/>
            <person name="Ezawa T."/>
            <person name="Yamaguchi K."/>
            <person name="Bino T."/>
            <person name="Nishimoto Y."/>
            <person name="Shigenobu S."/>
            <person name="Kawaguchi M."/>
        </authorList>
    </citation>
    <scope>NUCLEOTIDE SEQUENCE</scope>
    <source>
        <strain evidence="3">HR1</strain>
    </source>
</reference>
<evidence type="ECO:0000259" key="2">
    <source>
        <dbReference type="PROSITE" id="PS51781"/>
    </source>
</evidence>
<feature type="signal peptide" evidence="1">
    <location>
        <begin position="1"/>
        <end position="22"/>
    </location>
</feature>
<dbReference type="Pfam" id="PF08239">
    <property type="entry name" value="SH3_3"/>
    <property type="match status" value="1"/>
</dbReference>
<proteinExistence type="predicted"/>
<gene>
    <name evidence="3" type="ORF">RCL2_000827200</name>
</gene>
<dbReference type="PROSITE" id="PS51781">
    <property type="entry name" value="SH3B"/>
    <property type="match status" value="1"/>
</dbReference>
<protein>
    <submittedName>
        <fullName evidence="3">NlpC/P60-like cell-wall peptidase, putative</fullName>
    </submittedName>
</protein>
<evidence type="ECO:0000313" key="3">
    <source>
        <dbReference type="EMBL" id="GES81012.1"/>
    </source>
</evidence>
<evidence type="ECO:0000256" key="1">
    <source>
        <dbReference type="SAM" id="SignalP"/>
    </source>
</evidence>
<feature type="chain" id="PRO_5034034087" evidence="1">
    <location>
        <begin position="23"/>
        <end position="114"/>
    </location>
</feature>
<comment type="caution">
    <text evidence="3">The sequence shown here is derived from an EMBL/GenBank/DDBJ whole genome shotgun (WGS) entry which is preliminary data.</text>
</comment>
<dbReference type="Gene3D" id="2.30.30.40">
    <property type="entry name" value="SH3 Domains"/>
    <property type="match status" value="1"/>
</dbReference>
<dbReference type="EMBL" id="BLAL01000053">
    <property type="protein sequence ID" value="GES81012.1"/>
    <property type="molecule type" value="Genomic_DNA"/>
</dbReference>
<evidence type="ECO:0000313" key="4">
    <source>
        <dbReference type="Proteomes" id="UP000615446"/>
    </source>
</evidence>
<dbReference type="Proteomes" id="UP000615446">
    <property type="component" value="Unassembled WGS sequence"/>
</dbReference>
<name>A0A8H3L3X1_9GLOM</name>
<accession>A0A8H3L3X1</accession>